<dbReference type="EMBL" id="CP042913">
    <property type="protein sequence ID" value="QEG33371.1"/>
    <property type="molecule type" value="Genomic_DNA"/>
</dbReference>
<evidence type="ECO:0000313" key="8">
    <source>
        <dbReference type="Proteomes" id="UP000323917"/>
    </source>
</evidence>
<evidence type="ECO:0000256" key="6">
    <source>
        <dbReference type="SAM" id="Phobius"/>
    </source>
</evidence>
<feature type="transmembrane region" description="Helical" evidence="6">
    <location>
        <begin position="95"/>
        <end position="116"/>
    </location>
</feature>
<evidence type="ECO:0000256" key="1">
    <source>
        <dbReference type="ARBA" id="ARBA00004651"/>
    </source>
</evidence>
<protein>
    <submittedName>
        <fullName evidence="7">Cytochrome c oxidase caa3 assembly factor (Caa3_CtaG)</fullName>
    </submittedName>
</protein>
<evidence type="ECO:0000313" key="7">
    <source>
        <dbReference type="EMBL" id="QEG33371.1"/>
    </source>
</evidence>
<feature type="transmembrane region" description="Helical" evidence="6">
    <location>
        <begin position="172"/>
        <end position="194"/>
    </location>
</feature>
<dbReference type="KEGG" id="bgok:Pr1d_06320"/>
<evidence type="ECO:0000256" key="2">
    <source>
        <dbReference type="ARBA" id="ARBA00022475"/>
    </source>
</evidence>
<accession>A0A5B9QG97</accession>
<reference evidence="7 8" key="1">
    <citation type="submission" date="2019-08" db="EMBL/GenBank/DDBJ databases">
        <title>Deep-cultivation of Planctomycetes and their phenomic and genomic characterization uncovers novel biology.</title>
        <authorList>
            <person name="Wiegand S."/>
            <person name="Jogler M."/>
            <person name="Boedeker C."/>
            <person name="Pinto D."/>
            <person name="Vollmers J."/>
            <person name="Rivas-Marin E."/>
            <person name="Kohn T."/>
            <person name="Peeters S.H."/>
            <person name="Heuer A."/>
            <person name="Rast P."/>
            <person name="Oberbeckmann S."/>
            <person name="Bunk B."/>
            <person name="Jeske O."/>
            <person name="Meyerdierks A."/>
            <person name="Storesund J.E."/>
            <person name="Kallscheuer N."/>
            <person name="Luecker S."/>
            <person name="Lage O.M."/>
            <person name="Pohl T."/>
            <person name="Merkel B.J."/>
            <person name="Hornburger P."/>
            <person name="Mueller R.-W."/>
            <person name="Bruemmer F."/>
            <person name="Labrenz M."/>
            <person name="Spormann A.M."/>
            <person name="Op den Camp H."/>
            <person name="Overmann J."/>
            <person name="Amann R."/>
            <person name="Jetten M.S.M."/>
            <person name="Mascher T."/>
            <person name="Medema M.H."/>
            <person name="Devos D.P."/>
            <person name="Kaster A.-K."/>
            <person name="Ovreas L."/>
            <person name="Rohde M."/>
            <person name="Galperin M.Y."/>
            <person name="Jogler C."/>
        </authorList>
    </citation>
    <scope>NUCLEOTIDE SEQUENCE [LARGE SCALE GENOMIC DNA]</scope>
    <source>
        <strain evidence="7 8">Pr1d</strain>
    </source>
</reference>
<name>A0A5B9QG97_9BACT</name>
<keyword evidence="4 6" id="KW-1133">Transmembrane helix</keyword>
<evidence type="ECO:0000256" key="3">
    <source>
        <dbReference type="ARBA" id="ARBA00022692"/>
    </source>
</evidence>
<dbReference type="Proteomes" id="UP000323917">
    <property type="component" value="Chromosome"/>
</dbReference>
<proteinExistence type="predicted"/>
<organism evidence="7 8">
    <name type="scientific">Bythopirellula goksoeyrii</name>
    <dbReference type="NCBI Taxonomy" id="1400387"/>
    <lineage>
        <taxon>Bacteria</taxon>
        <taxon>Pseudomonadati</taxon>
        <taxon>Planctomycetota</taxon>
        <taxon>Planctomycetia</taxon>
        <taxon>Pirellulales</taxon>
        <taxon>Lacipirellulaceae</taxon>
        <taxon>Bythopirellula</taxon>
    </lineage>
</organism>
<keyword evidence="2" id="KW-1003">Cell membrane</keyword>
<dbReference type="InterPro" id="IPR019108">
    <property type="entry name" value="Caa3_assmbl_CtaG-rel"/>
</dbReference>
<feature type="transmembrane region" description="Helical" evidence="6">
    <location>
        <begin position="128"/>
        <end position="152"/>
    </location>
</feature>
<dbReference type="OrthoDB" id="259025at2"/>
<evidence type="ECO:0000256" key="5">
    <source>
        <dbReference type="ARBA" id="ARBA00023136"/>
    </source>
</evidence>
<feature type="transmembrane region" description="Helical" evidence="6">
    <location>
        <begin position="63"/>
        <end position="83"/>
    </location>
</feature>
<keyword evidence="5 6" id="KW-0472">Membrane</keyword>
<sequence length="211" mass="22545">MRSVLFISGLLILAFAWMGPLPEMAAHSFSAHMTLHMLIVAVIAPLLSFALAGLAIDPVRHMAALFSPIPASVGELLIVWAWHAPWLHHFARNSSIGFALEQTMFLAAGVWVWLSAFGGTMPRSKSRAAAGVVGLLLTSMHMTLLGALLALAPRLLFNHHHSLIGLSPLQDQHLGGAVMLVVGGIAYLAGGLWLTVDLANQRNPNCEALQA</sequence>
<keyword evidence="3 6" id="KW-0812">Transmembrane</keyword>
<dbReference type="GO" id="GO:0005886">
    <property type="term" value="C:plasma membrane"/>
    <property type="evidence" value="ECO:0007669"/>
    <property type="project" value="UniProtKB-SubCell"/>
</dbReference>
<comment type="subcellular location">
    <subcellularLocation>
        <location evidence="1">Cell membrane</location>
        <topology evidence="1">Multi-pass membrane protein</topology>
    </subcellularLocation>
</comment>
<keyword evidence="8" id="KW-1185">Reference proteome</keyword>
<evidence type="ECO:0000256" key="4">
    <source>
        <dbReference type="ARBA" id="ARBA00022989"/>
    </source>
</evidence>
<feature type="transmembrane region" description="Helical" evidence="6">
    <location>
        <begin position="35"/>
        <end position="56"/>
    </location>
</feature>
<dbReference type="AlphaFoldDB" id="A0A5B9QG97"/>
<dbReference type="Pfam" id="PF09678">
    <property type="entry name" value="Caa3_CtaG"/>
    <property type="match status" value="1"/>
</dbReference>
<dbReference type="RefSeq" id="WP_148072147.1">
    <property type="nucleotide sequence ID" value="NZ_CP042913.1"/>
</dbReference>
<gene>
    <name evidence="7" type="ORF">Pr1d_06320</name>
</gene>